<evidence type="ECO:0000256" key="3">
    <source>
        <dbReference type="ARBA" id="ARBA00022452"/>
    </source>
</evidence>
<evidence type="ECO:0000256" key="4">
    <source>
        <dbReference type="ARBA" id="ARBA00022692"/>
    </source>
</evidence>
<dbReference type="RefSeq" id="WP_073132341.1">
    <property type="nucleotide sequence ID" value="NZ_FQWQ01000001.1"/>
</dbReference>
<keyword evidence="13" id="KW-1185">Reference proteome</keyword>
<dbReference type="EMBL" id="FQWQ01000001">
    <property type="protein sequence ID" value="SHG70023.1"/>
    <property type="molecule type" value="Genomic_DNA"/>
</dbReference>
<evidence type="ECO:0000256" key="6">
    <source>
        <dbReference type="ARBA" id="ARBA00023136"/>
    </source>
</evidence>
<comment type="similarity">
    <text evidence="8">Belongs to the TonB-dependent receptor family.</text>
</comment>
<keyword evidence="9" id="KW-0732">Signal</keyword>
<dbReference type="AlphaFoldDB" id="A0A1M5M020"/>
<accession>A0A1M5M020</accession>
<dbReference type="SUPFAM" id="SSF56935">
    <property type="entry name" value="Porins"/>
    <property type="match status" value="1"/>
</dbReference>
<dbReference type="Gene3D" id="2.170.130.10">
    <property type="entry name" value="TonB-dependent receptor, plug domain"/>
    <property type="match status" value="1"/>
</dbReference>
<dbReference type="Pfam" id="PF00593">
    <property type="entry name" value="TonB_dep_Rec_b-barrel"/>
    <property type="match status" value="1"/>
</dbReference>
<keyword evidence="6 8" id="KW-0472">Membrane</keyword>
<dbReference type="GO" id="GO:0044718">
    <property type="term" value="P:siderophore transmembrane transport"/>
    <property type="evidence" value="ECO:0007669"/>
    <property type="project" value="TreeGrafter"/>
</dbReference>
<dbReference type="GO" id="GO:0015344">
    <property type="term" value="F:siderophore uptake transmembrane transporter activity"/>
    <property type="evidence" value="ECO:0007669"/>
    <property type="project" value="TreeGrafter"/>
</dbReference>
<keyword evidence="2" id="KW-0813">Transport</keyword>
<evidence type="ECO:0000256" key="1">
    <source>
        <dbReference type="ARBA" id="ARBA00004571"/>
    </source>
</evidence>
<dbReference type="Pfam" id="PF13715">
    <property type="entry name" value="CarbopepD_reg_2"/>
    <property type="match status" value="1"/>
</dbReference>
<comment type="subcellular location">
    <subcellularLocation>
        <location evidence="1">Cell outer membrane</location>
        <topology evidence="1">Multi-pass membrane protein</topology>
    </subcellularLocation>
</comment>
<feature type="chain" id="PRO_5012883737" evidence="9">
    <location>
        <begin position="20"/>
        <end position="748"/>
    </location>
</feature>
<evidence type="ECO:0000256" key="9">
    <source>
        <dbReference type="SAM" id="SignalP"/>
    </source>
</evidence>
<gene>
    <name evidence="12" type="ORF">SAMN04488109_1463</name>
</gene>
<dbReference type="PANTHER" id="PTHR30069:SF36">
    <property type="entry name" value="BLL6948 PROTEIN"/>
    <property type="match status" value="1"/>
</dbReference>
<evidence type="ECO:0000256" key="7">
    <source>
        <dbReference type="ARBA" id="ARBA00023237"/>
    </source>
</evidence>
<organism evidence="12 13">
    <name type="scientific">Chryseolinea serpens</name>
    <dbReference type="NCBI Taxonomy" id="947013"/>
    <lineage>
        <taxon>Bacteria</taxon>
        <taxon>Pseudomonadati</taxon>
        <taxon>Bacteroidota</taxon>
        <taxon>Cytophagia</taxon>
        <taxon>Cytophagales</taxon>
        <taxon>Fulvivirgaceae</taxon>
        <taxon>Chryseolinea</taxon>
    </lineage>
</organism>
<dbReference type="GO" id="GO:0009279">
    <property type="term" value="C:cell outer membrane"/>
    <property type="evidence" value="ECO:0007669"/>
    <property type="project" value="UniProtKB-SubCell"/>
</dbReference>
<dbReference type="Gene3D" id="2.60.40.1120">
    <property type="entry name" value="Carboxypeptidase-like, regulatory domain"/>
    <property type="match status" value="1"/>
</dbReference>
<dbReference type="Gene3D" id="2.40.170.20">
    <property type="entry name" value="TonB-dependent receptor, beta-barrel domain"/>
    <property type="match status" value="1"/>
</dbReference>
<dbReference type="InterPro" id="IPR036942">
    <property type="entry name" value="Beta-barrel_TonB_sf"/>
</dbReference>
<evidence type="ECO:0000256" key="8">
    <source>
        <dbReference type="RuleBase" id="RU003357"/>
    </source>
</evidence>
<dbReference type="InterPro" id="IPR012910">
    <property type="entry name" value="Plug_dom"/>
</dbReference>
<feature type="signal peptide" evidence="9">
    <location>
        <begin position="1"/>
        <end position="19"/>
    </location>
</feature>
<dbReference type="STRING" id="947013.SAMN04488109_1463"/>
<evidence type="ECO:0000259" key="10">
    <source>
        <dbReference type="Pfam" id="PF00593"/>
    </source>
</evidence>
<evidence type="ECO:0000313" key="13">
    <source>
        <dbReference type="Proteomes" id="UP000184212"/>
    </source>
</evidence>
<dbReference type="InterPro" id="IPR000531">
    <property type="entry name" value="Beta-barrel_TonB"/>
</dbReference>
<sequence length="748" mass="82992">MKFFVLQLTLLLVARFALAQGIVQGSVSDEKNEPLIGASVYIPETGTGAITDRQGRYRITTAKAGSYSVRISYIGFEAQTIPVTVVDGTATSLSVQLKTGGVQLADVTVTGGLDRPMNTLSQVDIRLRPVNTAQDILRMVPGLFIAQHAGGGKAEQIFLRGFDADHGTDINVEVDGMPVNMVSHAHGQGYADLHFVIPELVDYVDFDKGPYFADKGDFTTACFVGFQTRNKLDRNFARLEGGSFGMGRAVAGVNVLNRTRSSAYIASEFTRTNGYFENSQHFKRFNVQGKFNTQWGERTRLSAAFSVFDSQWDASGQIPDRAVDSRLVTRFGSLDPTEGGGTGRINLNLRASHSLRNGATWENQAYAVRYNFSLYSNFTFYLNNPVDGDQIHQQEHRWVYGYKTRYSHGTTLGGMRLQTEAGAGFRYDAIDNIALSNTVKRTFIRDFKRGDIREGNANAYWSETLWLTPKFSINAALRFDYFHFDYTDRLNVTQPGSKGRGPGRGIASPKLNLNYQPTETVNLFVRAGTGFHSNDARVVVEQSAKETLPRAYGIDVGADIKVTPALIVHTALWRLDLDQEFVYVGDEAVVEPSGKTTREGIDLSMRYQLTPWLFADADLNVTRPRAKGAPEGEDRIPLAPTITSIGGLSVRRQQGINGSLRYRYMGDRAANETNTVVATGYFIADAIVNYSRPGYEFGVSVENIFNTAWKEAQFDTESRLKNETDPVSEIHFTPGTPFALKVRFTKYF</sequence>
<evidence type="ECO:0000313" key="12">
    <source>
        <dbReference type="EMBL" id="SHG70023.1"/>
    </source>
</evidence>
<keyword evidence="5 8" id="KW-0798">TonB box</keyword>
<keyword evidence="3" id="KW-1134">Transmembrane beta strand</keyword>
<dbReference type="Proteomes" id="UP000184212">
    <property type="component" value="Unassembled WGS sequence"/>
</dbReference>
<dbReference type="SUPFAM" id="SSF49464">
    <property type="entry name" value="Carboxypeptidase regulatory domain-like"/>
    <property type="match status" value="1"/>
</dbReference>
<dbReference type="InterPro" id="IPR037066">
    <property type="entry name" value="Plug_dom_sf"/>
</dbReference>
<reference evidence="12 13" key="1">
    <citation type="submission" date="2016-11" db="EMBL/GenBank/DDBJ databases">
        <authorList>
            <person name="Jaros S."/>
            <person name="Januszkiewicz K."/>
            <person name="Wedrychowicz H."/>
        </authorList>
    </citation>
    <scope>NUCLEOTIDE SEQUENCE [LARGE SCALE GENOMIC DNA]</scope>
    <source>
        <strain evidence="12 13">DSM 24574</strain>
    </source>
</reference>
<feature type="domain" description="TonB-dependent receptor plug" evidence="11">
    <location>
        <begin position="116"/>
        <end position="217"/>
    </location>
</feature>
<evidence type="ECO:0000256" key="5">
    <source>
        <dbReference type="ARBA" id="ARBA00023077"/>
    </source>
</evidence>
<dbReference type="Pfam" id="PF07715">
    <property type="entry name" value="Plug"/>
    <property type="match status" value="1"/>
</dbReference>
<protein>
    <submittedName>
        <fullName evidence="12">Outer membrane receptor proteins, mostly Fe transport</fullName>
    </submittedName>
</protein>
<keyword evidence="4" id="KW-0812">Transmembrane</keyword>
<evidence type="ECO:0000259" key="11">
    <source>
        <dbReference type="Pfam" id="PF07715"/>
    </source>
</evidence>
<name>A0A1M5M020_9BACT</name>
<evidence type="ECO:0000256" key="2">
    <source>
        <dbReference type="ARBA" id="ARBA00022448"/>
    </source>
</evidence>
<feature type="domain" description="TonB-dependent receptor-like beta-barrel" evidence="10">
    <location>
        <begin position="305"/>
        <end position="704"/>
    </location>
</feature>
<dbReference type="InterPro" id="IPR039426">
    <property type="entry name" value="TonB-dep_rcpt-like"/>
</dbReference>
<keyword evidence="12" id="KW-0675">Receptor</keyword>
<dbReference type="PANTHER" id="PTHR30069">
    <property type="entry name" value="TONB-DEPENDENT OUTER MEMBRANE RECEPTOR"/>
    <property type="match status" value="1"/>
</dbReference>
<dbReference type="InterPro" id="IPR008969">
    <property type="entry name" value="CarboxyPept-like_regulatory"/>
</dbReference>
<dbReference type="OrthoDB" id="99480at2"/>
<keyword evidence="7" id="KW-0998">Cell outer membrane</keyword>
<proteinExistence type="inferred from homology"/>